<proteinExistence type="predicted"/>
<name>A0AAD8ZGY0_9TELE</name>
<evidence type="ECO:0000256" key="2">
    <source>
        <dbReference type="SAM" id="MobiDB-lite"/>
    </source>
</evidence>
<feature type="coiled-coil region" evidence="1">
    <location>
        <begin position="2"/>
        <end position="29"/>
    </location>
</feature>
<evidence type="ECO:0000256" key="1">
    <source>
        <dbReference type="SAM" id="Coils"/>
    </source>
</evidence>
<organism evidence="3 4">
    <name type="scientific">Electrophorus voltai</name>
    <dbReference type="NCBI Taxonomy" id="2609070"/>
    <lineage>
        <taxon>Eukaryota</taxon>
        <taxon>Metazoa</taxon>
        <taxon>Chordata</taxon>
        <taxon>Craniata</taxon>
        <taxon>Vertebrata</taxon>
        <taxon>Euteleostomi</taxon>
        <taxon>Actinopterygii</taxon>
        <taxon>Neopterygii</taxon>
        <taxon>Teleostei</taxon>
        <taxon>Ostariophysi</taxon>
        <taxon>Gymnotiformes</taxon>
        <taxon>Gymnotoidei</taxon>
        <taxon>Gymnotidae</taxon>
        <taxon>Electrophorus</taxon>
    </lineage>
</organism>
<comment type="caution">
    <text evidence="3">The sequence shown here is derived from an EMBL/GenBank/DDBJ whole genome shotgun (WGS) entry which is preliminary data.</text>
</comment>
<protein>
    <recommendedName>
        <fullName evidence="5">Paralemmin</fullName>
    </recommendedName>
</protein>
<feature type="region of interest" description="Disordered" evidence="2">
    <location>
        <begin position="276"/>
        <end position="310"/>
    </location>
</feature>
<keyword evidence="4" id="KW-1185">Reference proteome</keyword>
<feature type="compositionally biased region" description="Polar residues" evidence="2">
    <location>
        <begin position="276"/>
        <end position="289"/>
    </location>
</feature>
<accession>A0AAD8ZGY0</accession>
<dbReference type="Proteomes" id="UP001239994">
    <property type="component" value="Unassembled WGS sequence"/>
</dbReference>
<gene>
    <name evidence="3" type="ORF">P4O66_007241</name>
</gene>
<feature type="compositionally biased region" description="Polar residues" evidence="2">
    <location>
        <begin position="65"/>
        <end position="77"/>
    </location>
</feature>
<feature type="compositionally biased region" description="Low complexity" evidence="2">
    <location>
        <begin position="290"/>
        <end position="300"/>
    </location>
</feature>
<evidence type="ECO:0008006" key="5">
    <source>
        <dbReference type="Google" id="ProtNLM"/>
    </source>
</evidence>
<keyword evidence="1" id="KW-0175">Coiled coil</keyword>
<dbReference type="AlphaFoldDB" id="A0AAD8ZGY0"/>
<dbReference type="EMBL" id="JAROKS010000012">
    <property type="protein sequence ID" value="KAK1798966.1"/>
    <property type="molecule type" value="Genomic_DNA"/>
</dbReference>
<evidence type="ECO:0000313" key="3">
    <source>
        <dbReference type="EMBL" id="KAK1798966.1"/>
    </source>
</evidence>
<evidence type="ECO:0000313" key="4">
    <source>
        <dbReference type="Proteomes" id="UP001239994"/>
    </source>
</evidence>
<sequence length="435" mass="46650">EKLRVQEEQERAKREVEDEKLRLQQLKHTVLRVPIRHLDWLDFGCSEKISKRPVANGWPPLISRQRGTPITSLGSRGSGDRSTCRQVSPGSVTTTVFIVPVPAASALPDVSLSVAKGRDAGKPVTAGHLVQRGQEKGKPTTDGLQKVVVTPSALPLTNGAVGEERSHSGPQQDGLAYANGFPDGPITLTFLGFSDVEPGQGVCDDDDSSTIIHAERVIITDEGDEITELPKRDKAVGEHAAAEEDQTAKVWNHLQISVDPDCSALDSVLDRKENNTDMSAATSTDLTRVSSTATSTANNTDCGTDTTASGVVENPSYGVLEGEVAHNIPALTMEQFRGQTVEGHDVSPILELFRMQCSTGPVHEPALHYVQVTPLSTNKFQETPLNRAGEGTRQHLENEPLLASKAAPLTDAACVNRAEGADAAKMKTCRCCSVM</sequence>
<reference evidence="3" key="1">
    <citation type="submission" date="2023-03" db="EMBL/GenBank/DDBJ databases">
        <title>Electrophorus voltai genome.</title>
        <authorList>
            <person name="Bian C."/>
        </authorList>
    </citation>
    <scope>NUCLEOTIDE SEQUENCE</scope>
    <source>
        <strain evidence="3">CB-2022</strain>
        <tissue evidence="3">Muscle</tissue>
    </source>
</reference>
<feature type="region of interest" description="Disordered" evidence="2">
    <location>
        <begin position="60"/>
        <end position="87"/>
    </location>
</feature>
<feature type="non-terminal residue" evidence="3">
    <location>
        <position position="1"/>
    </location>
</feature>